<dbReference type="InterPro" id="IPR038186">
    <property type="entry name" value="CHAD_dom_sf"/>
</dbReference>
<evidence type="ECO:0000259" key="1">
    <source>
        <dbReference type="PROSITE" id="PS51708"/>
    </source>
</evidence>
<feature type="domain" description="CHAD" evidence="1">
    <location>
        <begin position="8"/>
        <end position="298"/>
    </location>
</feature>
<dbReference type="STRING" id="1075417.SAMN05421823_11617"/>
<evidence type="ECO:0000313" key="3">
    <source>
        <dbReference type="Proteomes" id="UP000198510"/>
    </source>
</evidence>
<dbReference type="InterPro" id="IPR007899">
    <property type="entry name" value="CHAD_dom"/>
</dbReference>
<dbReference type="PROSITE" id="PS51708">
    <property type="entry name" value="CHAD"/>
    <property type="match status" value="1"/>
</dbReference>
<proteinExistence type="predicted"/>
<protein>
    <submittedName>
        <fullName evidence="2">CHAD domain-containing protein</fullName>
    </submittedName>
</protein>
<dbReference type="AlphaFoldDB" id="A0A1G9UBS9"/>
<organism evidence="2 3">
    <name type="scientific">Catalinimonas alkaloidigena</name>
    <dbReference type="NCBI Taxonomy" id="1075417"/>
    <lineage>
        <taxon>Bacteria</taxon>
        <taxon>Pseudomonadati</taxon>
        <taxon>Bacteroidota</taxon>
        <taxon>Cytophagia</taxon>
        <taxon>Cytophagales</taxon>
        <taxon>Catalimonadaceae</taxon>
        <taxon>Catalinimonas</taxon>
    </lineage>
</organism>
<gene>
    <name evidence="2" type="ORF">SAMN05421823_11617</name>
</gene>
<dbReference type="OrthoDB" id="9810907at2"/>
<dbReference type="PANTHER" id="PTHR39339">
    <property type="entry name" value="SLR1444 PROTEIN"/>
    <property type="match status" value="1"/>
</dbReference>
<dbReference type="EMBL" id="FNFO01000016">
    <property type="protein sequence ID" value="SDM57322.1"/>
    <property type="molecule type" value="Genomic_DNA"/>
</dbReference>
<dbReference type="Proteomes" id="UP000198510">
    <property type="component" value="Unassembled WGS sequence"/>
</dbReference>
<dbReference type="SMART" id="SM00880">
    <property type="entry name" value="CHAD"/>
    <property type="match status" value="1"/>
</dbReference>
<accession>A0A1G9UBS9</accession>
<keyword evidence="3" id="KW-1185">Reference proteome</keyword>
<name>A0A1G9UBS9_9BACT</name>
<dbReference type="PANTHER" id="PTHR39339:SF1">
    <property type="entry name" value="CHAD DOMAIN-CONTAINING PROTEIN"/>
    <property type="match status" value="1"/>
</dbReference>
<evidence type="ECO:0000313" key="2">
    <source>
        <dbReference type="EMBL" id="SDM57322.1"/>
    </source>
</evidence>
<dbReference type="Gene3D" id="1.40.20.10">
    <property type="entry name" value="CHAD domain"/>
    <property type="match status" value="1"/>
</dbReference>
<dbReference type="Pfam" id="PF05235">
    <property type="entry name" value="CHAD"/>
    <property type="match status" value="1"/>
</dbReference>
<reference evidence="2 3" key="1">
    <citation type="submission" date="2016-10" db="EMBL/GenBank/DDBJ databases">
        <authorList>
            <person name="de Groot N.N."/>
        </authorList>
    </citation>
    <scope>NUCLEOTIDE SEQUENCE [LARGE SCALE GENOMIC DNA]</scope>
    <source>
        <strain evidence="2 3">DSM 25186</strain>
    </source>
</reference>
<dbReference type="RefSeq" id="WP_089688229.1">
    <property type="nucleotide sequence ID" value="NZ_FNFO01000016.1"/>
</dbReference>
<sequence>MSYRFHPHEPLATAIRRVTTEQLGKAQVALQHLDDPHESVHTLRKCMKKARAAARLVRSELGEASYHQANASFRDTAALLSETRDITALIDTLNRLRSHYRTSLHSAAFTRVRRSLYYQRNKATEHLTAGKLVPEALARLQAAQTLVNGWQWQDESFGAMAENIARTYQRGRKALAQAYDSGEAADFHEWRKRTKYLGYQFRLLRVVWPTVMKAYQHQWEQLGAWLGDDHDLAVLQQSVQAETLPFQDNASAELLLGILEREQARLRQLAYPLGKRLYHDKADRFVDRLACWWKMAQHAP</sequence>